<proteinExistence type="predicted"/>
<feature type="repeat" description="ANK" evidence="3">
    <location>
        <begin position="1483"/>
        <end position="1515"/>
    </location>
</feature>
<sequence length="1619" mass="176584">MVSPPPRDQFQIGWICALPIEVAAAQAMLDKEFDRLDDQDPADSNCYTLGQIGQHYVAIAGLSQYGTTSATSAAIDMMRTFSTSLRIGLMVGIGAGLPSADRDIRLGDVVVSYPEGGCGGVFQYDMGKIVDGELQRTGVLNRPPRSLLNALNSMRGAALIRDPVYPDLIEKTINRNKRTRKNFSRPASSTDRLFLPEHHHPAGIATCETCPIDWELRREPREDEEIQIHYGIIASGNAVQKHGVTSERLRRETGAMCIEMEAAGLMNDFPCIVVRGICDYADSHKNKQWQGFAAIAAASYTKELLGYVASGQVSRESLTSEICTLGREIVVEMQGVKESLERAITQRETHHQEELAKVLTKEQQDLHQAFKTSKYEAYKNINQDRASDTCQWLFENSQYESWLNNNSSDLVWISADPGCGKSVLAKSLVDKDLESTSALICYFFFKDNDDQNSLATALCAILHQLFGFKPELLRHAISPWRDNGVKIQQEVDELWRILEAASLDASFTNTYCIVDALDECNIQDRARFIHKLSGYYSPKRAVGQHGWLKFLVTSRPYAEIQEEFKLITRSFPHIRIRGEDESDRIYQEINGVIKIRVADLGRDRQLSSAYLIRMEHQLQQMHHRTYLWLHLAMDAIRCLLDTNPDPEKESLELIPSSVSDAYKKILNQIPLDQIANAQLVLRIIVSARRPLTIEEMAMALGLSQKFTRNSWQDRERAADDLTISPIGLGEKIRQLCRLFISIHDKKIYLIHQTAKEFLQSATLHVSHHEISFQEAEVEELMGKICVNYLTLYDITDNMEDNESVGHTEPDLWAHKSRALLDYAARHWAAHVRLIPSEIESTLAPQLDLLYNVTSELYWLWFPIFWQERGRRLECFEAPNLTRIQLAAINGHHNVMMRLLSTAEHPEVMQPDQDGRGPLYWAALCGSLDVIGLMIDVGADVNARGGEYGTALQAALHTGDVNIVRLLIERGADVNAQDDRHGSALQAASYEGAVNIVQLLIENGADIHAESGLHGTALRAACCKDAINVVSLLIKEGADVNARCGPFNDTVLQHAASQSALRAVRVLVKAGANVNAENELHGSALQSALCQGALNIARFLIKKGADVNAKGGQSGPALQLASLGGDLDLVRLILQKGANVNTKGRRYITALNAASYRGALDIMRLLIDKGADIHGTGGGDDSPLQYASVGGAIDAIRLLIKEGADVNAQGGRYGTALQAALSREALNVTSAKGFSGATDIVRLLIENGANVNAEAEPYGTALIAASSTGAFDSVRLLIEKGANVNTQGKERSTALQAALHAGANNIARYLIVRGADVNAPDQRFGSIVRCAFSSGDLAIVRLMIKHGVDQGTAFEAASHNKALDIMQLLINKGAANNVRGEQLSIALQAASSQDAVHIIRLLITKGANVNARGGNENDTALHAASYHSATNAVRFLIENGADVNAQGGPCGTALIAASSKGAYDIVQLLIENGADVNVKSKGRYNVHALLAASSKGALEIVRLLIKNGANVNAQCDRGTALIAASSKGAYDIVRLLIENGADVNMTGGYYGNALQAASSEGAFEIVRLLILNGADIDAEGGVSGTALHAAISNRHMKIVQLLSERSGKVIADFVSPPKLR</sequence>
<dbReference type="Pfam" id="PF12796">
    <property type="entry name" value="Ank_2"/>
    <property type="match status" value="8"/>
</dbReference>
<feature type="repeat" description="ANK" evidence="3">
    <location>
        <begin position="1259"/>
        <end position="1288"/>
    </location>
</feature>
<name>A0A167VNT7_9HYPO</name>
<dbReference type="InterPro" id="IPR056884">
    <property type="entry name" value="NPHP3-like_N"/>
</dbReference>
<dbReference type="Gene3D" id="1.25.40.20">
    <property type="entry name" value="Ankyrin repeat-containing domain"/>
    <property type="match status" value="5"/>
</dbReference>
<dbReference type="PANTHER" id="PTHR23206">
    <property type="entry name" value="MASK PROTEIN"/>
    <property type="match status" value="1"/>
</dbReference>
<dbReference type="Gene3D" id="3.40.50.1580">
    <property type="entry name" value="Nucleoside phosphorylase domain"/>
    <property type="match status" value="1"/>
</dbReference>
<gene>
    <name evidence="7" type="ORF">AAL_08299</name>
</gene>
<feature type="repeat" description="ANK" evidence="3">
    <location>
        <begin position="946"/>
        <end position="978"/>
    </location>
</feature>
<evidence type="ECO:0000256" key="1">
    <source>
        <dbReference type="ARBA" id="ARBA00022737"/>
    </source>
</evidence>
<evidence type="ECO:0000256" key="3">
    <source>
        <dbReference type="PROSITE-ProRule" id="PRU00023"/>
    </source>
</evidence>
<feature type="domain" description="DUF7069" evidence="5">
    <location>
        <begin position="586"/>
        <end position="636"/>
    </location>
</feature>
<dbReference type="GO" id="GO:0005737">
    <property type="term" value="C:cytoplasm"/>
    <property type="evidence" value="ECO:0007669"/>
    <property type="project" value="TreeGrafter"/>
</dbReference>
<evidence type="ECO:0000259" key="5">
    <source>
        <dbReference type="Pfam" id="PF23239"/>
    </source>
</evidence>
<feature type="domain" description="Nucleoside phosphorylase" evidence="4">
    <location>
        <begin position="12"/>
        <end position="295"/>
    </location>
</feature>
<dbReference type="PRINTS" id="PR01415">
    <property type="entry name" value="ANKYRIN"/>
</dbReference>
<feature type="repeat" description="ANK" evidence="3">
    <location>
        <begin position="1079"/>
        <end position="1111"/>
    </location>
</feature>
<comment type="caution">
    <text evidence="7">The sequence shown here is derived from an EMBL/GenBank/DDBJ whole genome shotgun (WGS) entry which is preliminary data.</text>
</comment>
<dbReference type="SUPFAM" id="SSF53167">
    <property type="entry name" value="Purine and uridine phosphorylases"/>
    <property type="match status" value="1"/>
</dbReference>
<dbReference type="InterPro" id="IPR002110">
    <property type="entry name" value="Ankyrin_rpt"/>
</dbReference>
<dbReference type="Proteomes" id="UP000078544">
    <property type="component" value="Unassembled WGS sequence"/>
</dbReference>
<dbReference type="SUPFAM" id="SSF48403">
    <property type="entry name" value="Ankyrin repeat"/>
    <property type="match status" value="2"/>
</dbReference>
<dbReference type="InterPro" id="IPR035994">
    <property type="entry name" value="Nucleoside_phosphorylase_sf"/>
</dbReference>
<dbReference type="Pfam" id="PF24883">
    <property type="entry name" value="NPHP3_N"/>
    <property type="match status" value="1"/>
</dbReference>
<feature type="repeat" description="ANK" evidence="3">
    <location>
        <begin position="1515"/>
        <end position="1547"/>
    </location>
</feature>
<evidence type="ECO:0000259" key="4">
    <source>
        <dbReference type="Pfam" id="PF01048"/>
    </source>
</evidence>
<feature type="repeat" description="ANK" evidence="3">
    <location>
        <begin position="1178"/>
        <end position="1210"/>
    </location>
</feature>
<dbReference type="PROSITE" id="PS50297">
    <property type="entry name" value="ANK_REP_REGION"/>
    <property type="match status" value="12"/>
</dbReference>
<feature type="repeat" description="ANK" evidence="3">
    <location>
        <begin position="1548"/>
        <end position="1580"/>
    </location>
</feature>
<dbReference type="PROSITE" id="PS50088">
    <property type="entry name" value="ANK_REPEAT"/>
    <property type="match status" value="15"/>
</dbReference>
<dbReference type="Gene3D" id="3.40.50.300">
    <property type="entry name" value="P-loop containing nucleotide triphosphate hydrolases"/>
    <property type="match status" value="1"/>
</dbReference>
<feature type="repeat" description="ANK" evidence="3">
    <location>
        <begin position="1046"/>
        <end position="1078"/>
    </location>
</feature>
<keyword evidence="2 3" id="KW-0040">ANK repeat</keyword>
<reference evidence="7 8" key="1">
    <citation type="journal article" date="2016" name="Genome Biol. Evol.">
        <title>Divergent and convergent evolution of fungal pathogenicity.</title>
        <authorList>
            <person name="Shang Y."/>
            <person name="Xiao G."/>
            <person name="Zheng P."/>
            <person name="Cen K."/>
            <person name="Zhan S."/>
            <person name="Wang C."/>
        </authorList>
    </citation>
    <scope>NUCLEOTIDE SEQUENCE [LARGE SCALE GENOMIC DNA]</scope>
    <source>
        <strain evidence="7 8">RCEF 2490</strain>
    </source>
</reference>
<dbReference type="InterPro" id="IPR055497">
    <property type="entry name" value="DUF7069"/>
</dbReference>
<evidence type="ECO:0000256" key="2">
    <source>
        <dbReference type="ARBA" id="ARBA00023043"/>
    </source>
</evidence>
<dbReference type="Pfam" id="PF01048">
    <property type="entry name" value="PNP_UDP_1"/>
    <property type="match status" value="1"/>
</dbReference>
<feature type="repeat" description="ANK" evidence="3">
    <location>
        <begin position="979"/>
        <end position="1011"/>
    </location>
</feature>
<feature type="repeat" description="ANK" evidence="3">
    <location>
        <begin position="1451"/>
        <end position="1480"/>
    </location>
</feature>
<keyword evidence="1" id="KW-0677">Repeat</keyword>
<evidence type="ECO:0000259" key="6">
    <source>
        <dbReference type="Pfam" id="PF24883"/>
    </source>
</evidence>
<accession>A0A167VNT7</accession>
<keyword evidence="8" id="KW-1185">Reference proteome</keyword>
<dbReference type="GO" id="GO:0003824">
    <property type="term" value="F:catalytic activity"/>
    <property type="evidence" value="ECO:0007669"/>
    <property type="project" value="InterPro"/>
</dbReference>
<dbReference type="GO" id="GO:0009116">
    <property type="term" value="P:nucleoside metabolic process"/>
    <property type="evidence" value="ECO:0007669"/>
    <property type="project" value="InterPro"/>
</dbReference>
<organism evidence="7 8">
    <name type="scientific">Moelleriella libera RCEF 2490</name>
    <dbReference type="NCBI Taxonomy" id="1081109"/>
    <lineage>
        <taxon>Eukaryota</taxon>
        <taxon>Fungi</taxon>
        <taxon>Dikarya</taxon>
        <taxon>Ascomycota</taxon>
        <taxon>Pezizomycotina</taxon>
        <taxon>Sordariomycetes</taxon>
        <taxon>Hypocreomycetidae</taxon>
        <taxon>Hypocreales</taxon>
        <taxon>Clavicipitaceae</taxon>
        <taxon>Moelleriella</taxon>
    </lineage>
</organism>
<dbReference type="Pfam" id="PF23239">
    <property type="entry name" value="DUF7069"/>
    <property type="match status" value="1"/>
</dbReference>
<feature type="repeat" description="ANK" evidence="3">
    <location>
        <begin position="1289"/>
        <end position="1321"/>
    </location>
</feature>
<protein>
    <submittedName>
        <fullName evidence="7">Pfs, NACHT and Ankyrin domain protein</fullName>
    </submittedName>
</protein>
<dbReference type="OrthoDB" id="4959772at2759"/>
<dbReference type="InterPro" id="IPR000845">
    <property type="entry name" value="Nucleoside_phosphorylase_d"/>
</dbReference>
<dbReference type="STRING" id="1081109.A0A167VNT7"/>
<feature type="repeat" description="ANK" evidence="3">
    <location>
        <begin position="1145"/>
        <end position="1177"/>
    </location>
</feature>
<feature type="repeat" description="ANK" evidence="3">
    <location>
        <begin position="1112"/>
        <end position="1144"/>
    </location>
</feature>
<evidence type="ECO:0000313" key="7">
    <source>
        <dbReference type="EMBL" id="KZZ87796.1"/>
    </source>
</evidence>
<dbReference type="InterPro" id="IPR036770">
    <property type="entry name" value="Ankyrin_rpt-contain_sf"/>
</dbReference>
<feature type="repeat" description="ANK" evidence="3">
    <location>
        <begin position="1415"/>
        <end position="1447"/>
    </location>
</feature>
<evidence type="ECO:0000313" key="8">
    <source>
        <dbReference type="Proteomes" id="UP000078544"/>
    </source>
</evidence>
<feature type="repeat" description="ANK" evidence="3">
    <location>
        <begin position="913"/>
        <end position="945"/>
    </location>
</feature>
<dbReference type="EMBL" id="AZGY01000034">
    <property type="protein sequence ID" value="KZZ87796.1"/>
    <property type="molecule type" value="Genomic_DNA"/>
</dbReference>
<dbReference type="PANTHER" id="PTHR23206:SF7">
    <property type="entry name" value="PROTEIN KINASE DOMAIN-CONTAINING PROTEIN"/>
    <property type="match status" value="1"/>
</dbReference>
<feature type="domain" description="Nephrocystin 3-like N-terminal" evidence="6">
    <location>
        <begin position="388"/>
        <end position="555"/>
    </location>
</feature>
<dbReference type="InterPro" id="IPR051631">
    <property type="entry name" value="Ankyrin-KH/SAM_domain"/>
</dbReference>
<dbReference type="InterPro" id="IPR027417">
    <property type="entry name" value="P-loop_NTPase"/>
</dbReference>
<dbReference type="SMART" id="SM00248">
    <property type="entry name" value="ANK"/>
    <property type="match status" value="21"/>
</dbReference>